<organism evidence="1 2">
    <name type="scientific">Datura stramonium</name>
    <name type="common">Jimsonweed</name>
    <name type="synonym">Common thornapple</name>
    <dbReference type="NCBI Taxonomy" id="4076"/>
    <lineage>
        <taxon>Eukaryota</taxon>
        <taxon>Viridiplantae</taxon>
        <taxon>Streptophyta</taxon>
        <taxon>Embryophyta</taxon>
        <taxon>Tracheophyta</taxon>
        <taxon>Spermatophyta</taxon>
        <taxon>Magnoliopsida</taxon>
        <taxon>eudicotyledons</taxon>
        <taxon>Gunneridae</taxon>
        <taxon>Pentapetalae</taxon>
        <taxon>asterids</taxon>
        <taxon>lamiids</taxon>
        <taxon>Solanales</taxon>
        <taxon>Solanaceae</taxon>
        <taxon>Solanoideae</taxon>
        <taxon>Datureae</taxon>
        <taxon>Datura</taxon>
    </lineage>
</organism>
<protein>
    <submittedName>
        <fullName evidence="1">Uncharacterized protein</fullName>
    </submittedName>
</protein>
<keyword evidence="2" id="KW-1185">Reference proteome</keyword>
<proteinExistence type="predicted"/>
<gene>
    <name evidence="1" type="ORF">HAX54_052021</name>
</gene>
<evidence type="ECO:0000313" key="2">
    <source>
        <dbReference type="Proteomes" id="UP000823775"/>
    </source>
</evidence>
<comment type="caution">
    <text evidence="1">The sequence shown here is derived from an EMBL/GenBank/DDBJ whole genome shotgun (WGS) entry which is preliminary data.</text>
</comment>
<reference evidence="1 2" key="1">
    <citation type="journal article" date="2021" name="BMC Genomics">
        <title>Datura genome reveals duplications of psychoactive alkaloid biosynthetic genes and high mutation rate following tissue culture.</title>
        <authorList>
            <person name="Rajewski A."/>
            <person name="Carter-House D."/>
            <person name="Stajich J."/>
            <person name="Litt A."/>
        </authorList>
    </citation>
    <scope>NUCLEOTIDE SEQUENCE [LARGE SCALE GENOMIC DNA]</scope>
    <source>
        <strain evidence="1">AR-01</strain>
    </source>
</reference>
<evidence type="ECO:0000313" key="1">
    <source>
        <dbReference type="EMBL" id="MCE3052263.1"/>
    </source>
</evidence>
<accession>A0ABS8WRZ2</accession>
<sequence>MLDETSDETQVQARGYRPVSMPCVSPALHGSRPENHRCGADSKYSCPVLYQMPAVHQCFATLHLRLTGGPPISNRDWGPFTIPMDPYFPEFVWEFYAPYNAQQIILKHKGRVDTIPCLPSVLVQGQEGNITLKEINSIYCPEPI</sequence>
<name>A0ABS8WRZ2_DATST</name>
<dbReference type="EMBL" id="JACEIK010009368">
    <property type="protein sequence ID" value="MCE3052263.1"/>
    <property type="molecule type" value="Genomic_DNA"/>
</dbReference>
<dbReference type="Proteomes" id="UP000823775">
    <property type="component" value="Unassembled WGS sequence"/>
</dbReference>